<dbReference type="GO" id="GO:0005886">
    <property type="term" value="C:plasma membrane"/>
    <property type="evidence" value="ECO:0007669"/>
    <property type="project" value="TreeGrafter"/>
</dbReference>
<proteinExistence type="inferred from homology"/>
<sequence length="141" mass="15745">NNGTASLHAAPSLPHSVDNMQQNTQCLPMQSTTYVTQENRVSSPPPPSDHVIWSLFNFMYCNFFCLGLVAFCFSIKSRDRKVAMDLEGAQHYGATACCLNIVILCLAILTVVITIISVVIYKTLLRTVQYSNITRGFNFYL</sequence>
<protein>
    <recommendedName>
        <fullName evidence="9">IFM1 protein</fullName>
    </recommendedName>
</protein>
<keyword evidence="5 6" id="KW-0472">Membrane</keyword>
<keyword evidence="4 6" id="KW-1133">Transmembrane helix</keyword>
<reference evidence="7" key="3">
    <citation type="submission" date="2025-09" db="UniProtKB">
        <authorList>
            <consortium name="Ensembl"/>
        </authorList>
    </citation>
    <scope>IDENTIFICATION</scope>
</reference>
<evidence type="ECO:0000256" key="4">
    <source>
        <dbReference type="ARBA" id="ARBA00022989"/>
    </source>
</evidence>
<comment type="similarity">
    <text evidence="2">Belongs to the CD225/Dispanin family.</text>
</comment>
<dbReference type="GeneTree" id="ENSGT00950000182857"/>
<keyword evidence="8" id="KW-1185">Reference proteome</keyword>
<dbReference type="PANTHER" id="PTHR13999">
    <property type="entry name" value="INTERFERON INDUCIBLE TRANSMEMBRANE PROTEIN"/>
    <property type="match status" value="1"/>
</dbReference>
<dbReference type="Proteomes" id="UP000694580">
    <property type="component" value="Chromosome 7"/>
</dbReference>
<evidence type="ECO:0000256" key="2">
    <source>
        <dbReference type="ARBA" id="ARBA00006843"/>
    </source>
</evidence>
<organism evidence="7 8">
    <name type="scientific">Denticeps clupeoides</name>
    <name type="common">denticle herring</name>
    <dbReference type="NCBI Taxonomy" id="299321"/>
    <lineage>
        <taxon>Eukaryota</taxon>
        <taxon>Metazoa</taxon>
        <taxon>Chordata</taxon>
        <taxon>Craniata</taxon>
        <taxon>Vertebrata</taxon>
        <taxon>Euteleostomi</taxon>
        <taxon>Actinopterygii</taxon>
        <taxon>Neopterygii</taxon>
        <taxon>Teleostei</taxon>
        <taxon>Clupei</taxon>
        <taxon>Clupeiformes</taxon>
        <taxon>Denticipitoidei</taxon>
        <taxon>Denticipitidae</taxon>
        <taxon>Denticeps</taxon>
    </lineage>
</organism>
<evidence type="ECO:0000256" key="6">
    <source>
        <dbReference type="SAM" id="Phobius"/>
    </source>
</evidence>
<evidence type="ECO:0000256" key="5">
    <source>
        <dbReference type="ARBA" id="ARBA00023136"/>
    </source>
</evidence>
<comment type="subcellular location">
    <subcellularLocation>
        <location evidence="1">Membrane</location>
    </subcellularLocation>
</comment>
<dbReference type="InterPro" id="IPR007593">
    <property type="entry name" value="CD225/Dispanin_fam"/>
</dbReference>
<evidence type="ECO:0000313" key="8">
    <source>
        <dbReference type="Proteomes" id="UP000694580"/>
    </source>
</evidence>
<dbReference type="AlphaFoldDB" id="A0AAY4CN00"/>
<feature type="transmembrane region" description="Helical" evidence="6">
    <location>
        <begin position="51"/>
        <end position="75"/>
    </location>
</feature>
<dbReference type="InterPro" id="IPR051517">
    <property type="entry name" value="IFITM_antiviral_protein"/>
</dbReference>
<dbReference type="Pfam" id="PF04505">
    <property type="entry name" value="CD225"/>
    <property type="match status" value="1"/>
</dbReference>
<name>A0AAY4CN00_9TELE</name>
<evidence type="ECO:0000313" key="7">
    <source>
        <dbReference type="Ensembl" id="ENSDCDP00010034049.1"/>
    </source>
</evidence>
<dbReference type="PANTHER" id="PTHR13999:SF31">
    <property type="entry name" value="IFITM1-RELATED"/>
    <property type="match status" value="1"/>
</dbReference>
<reference evidence="7" key="2">
    <citation type="submission" date="2025-08" db="UniProtKB">
        <authorList>
            <consortium name="Ensembl"/>
        </authorList>
    </citation>
    <scope>IDENTIFICATION</scope>
</reference>
<evidence type="ECO:0000256" key="1">
    <source>
        <dbReference type="ARBA" id="ARBA00004370"/>
    </source>
</evidence>
<keyword evidence="3 6" id="KW-0812">Transmembrane</keyword>
<evidence type="ECO:0000256" key="3">
    <source>
        <dbReference type="ARBA" id="ARBA00022692"/>
    </source>
</evidence>
<dbReference type="Ensembl" id="ENSDCDT00010042074.1">
    <property type="protein sequence ID" value="ENSDCDP00010034049.1"/>
    <property type="gene ID" value="ENSDCDG00010021536.1"/>
</dbReference>
<feature type="transmembrane region" description="Helical" evidence="6">
    <location>
        <begin position="96"/>
        <end position="121"/>
    </location>
</feature>
<accession>A0AAY4CN00</accession>
<evidence type="ECO:0008006" key="9">
    <source>
        <dbReference type="Google" id="ProtNLM"/>
    </source>
</evidence>
<reference evidence="7 8" key="1">
    <citation type="submission" date="2020-06" db="EMBL/GenBank/DDBJ databases">
        <authorList>
            <consortium name="Wellcome Sanger Institute Data Sharing"/>
        </authorList>
    </citation>
    <scope>NUCLEOTIDE SEQUENCE [LARGE SCALE GENOMIC DNA]</scope>
</reference>